<keyword evidence="1" id="KW-0949">S-adenosyl-L-methionine</keyword>
<evidence type="ECO:0000313" key="3">
    <source>
        <dbReference type="Proteomes" id="UP000315295"/>
    </source>
</evidence>
<protein>
    <recommendedName>
        <fullName evidence="4">SAM-dependent MTase DRM-type domain-containing protein</fullName>
    </recommendedName>
</protein>
<organism evidence="2 3">
    <name type="scientific">Malus baccata</name>
    <name type="common">Siberian crab apple</name>
    <name type="synonym">Pyrus baccata</name>
    <dbReference type="NCBI Taxonomy" id="106549"/>
    <lineage>
        <taxon>Eukaryota</taxon>
        <taxon>Viridiplantae</taxon>
        <taxon>Streptophyta</taxon>
        <taxon>Embryophyta</taxon>
        <taxon>Tracheophyta</taxon>
        <taxon>Spermatophyta</taxon>
        <taxon>Magnoliopsida</taxon>
        <taxon>eudicotyledons</taxon>
        <taxon>Gunneridae</taxon>
        <taxon>Pentapetalae</taxon>
        <taxon>rosids</taxon>
        <taxon>fabids</taxon>
        <taxon>Rosales</taxon>
        <taxon>Rosaceae</taxon>
        <taxon>Amygdaloideae</taxon>
        <taxon>Maleae</taxon>
        <taxon>Malus</taxon>
    </lineage>
</organism>
<dbReference type="Gene3D" id="3.40.50.150">
    <property type="entry name" value="Vaccinia Virus protein VP39"/>
    <property type="match status" value="1"/>
</dbReference>
<dbReference type="SUPFAM" id="SSF53335">
    <property type="entry name" value="S-adenosyl-L-methionine-dependent methyltransferases"/>
    <property type="match status" value="1"/>
</dbReference>
<dbReference type="AlphaFoldDB" id="A0A540L8M1"/>
<evidence type="ECO:0000256" key="1">
    <source>
        <dbReference type="ARBA" id="ARBA00022691"/>
    </source>
</evidence>
<evidence type="ECO:0008006" key="4">
    <source>
        <dbReference type="Google" id="ProtNLM"/>
    </source>
</evidence>
<name>A0A540L8M1_MALBA</name>
<dbReference type="InterPro" id="IPR050750">
    <property type="entry name" value="C5-MTase"/>
</dbReference>
<gene>
    <name evidence="2" type="ORF">C1H46_031640</name>
</gene>
<dbReference type="GO" id="GO:0005634">
    <property type="term" value="C:nucleus"/>
    <property type="evidence" value="ECO:0007669"/>
    <property type="project" value="TreeGrafter"/>
</dbReference>
<accession>A0A540L8M1</accession>
<reference evidence="2 3" key="1">
    <citation type="journal article" date="2019" name="G3 (Bethesda)">
        <title>Sequencing of a Wild Apple (Malus baccata) Genome Unravels the Differences Between Cultivated and Wild Apple Species Regarding Disease Resistance and Cold Tolerance.</title>
        <authorList>
            <person name="Chen X."/>
        </authorList>
    </citation>
    <scope>NUCLEOTIDE SEQUENCE [LARGE SCALE GENOMIC DNA]</scope>
    <source>
        <strain evidence="3">cv. Shandingzi</strain>
        <tissue evidence="2">Leaves</tissue>
    </source>
</reference>
<evidence type="ECO:0000313" key="2">
    <source>
        <dbReference type="EMBL" id="TQD82810.1"/>
    </source>
</evidence>
<keyword evidence="3" id="KW-1185">Reference proteome</keyword>
<dbReference type="PANTHER" id="PTHR46098">
    <property type="entry name" value="TRNA (CYTOSINE(38)-C(5))-METHYLTRANSFERASE"/>
    <property type="match status" value="1"/>
</dbReference>
<dbReference type="InterPro" id="IPR029063">
    <property type="entry name" value="SAM-dependent_MTases_sf"/>
</dbReference>
<proteinExistence type="predicted"/>
<dbReference type="EMBL" id="VIEB01000707">
    <property type="protein sequence ID" value="TQD82810.1"/>
    <property type="molecule type" value="Genomic_DNA"/>
</dbReference>
<dbReference type="PANTHER" id="PTHR46098:SF1">
    <property type="entry name" value="TRNA (CYTOSINE(38)-C(5))-METHYLTRANSFERASE"/>
    <property type="match status" value="1"/>
</dbReference>
<dbReference type="STRING" id="106549.A0A540L8M1"/>
<comment type="caution">
    <text evidence="2">The sequence shown here is derived from an EMBL/GenBank/DDBJ whole genome shotgun (WGS) entry which is preliminary data.</text>
</comment>
<sequence>MANGLEKQEQEEQPLRIFEFYSGIGGMRYSLVRAEVNAEVVEAFDINDTAKDAY</sequence>
<dbReference type="Proteomes" id="UP000315295">
    <property type="component" value="Unassembled WGS sequence"/>
</dbReference>